<evidence type="ECO:0000313" key="2">
    <source>
        <dbReference type="EMBL" id="KAK4455385.1"/>
    </source>
</evidence>
<reference evidence="2" key="1">
    <citation type="journal article" date="2023" name="Mol. Phylogenet. Evol.">
        <title>Genome-scale phylogeny and comparative genomics of the fungal order Sordariales.</title>
        <authorList>
            <person name="Hensen N."/>
            <person name="Bonometti L."/>
            <person name="Westerberg I."/>
            <person name="Brannstrom I.O."/>
            <person name="Guillou S."/>
            <person name="Cros-Aarteil S."/>
            <person name="Calhoun S."/>
            <person name="Haridas S."/>
            <person name="Kuo A."/>
            <person name="Mondo S."/>
            <person name="Pangilinan J."/>
            <person name="Riley R."/>
            <person name="LaButti K."/>
            <person name="Andreopoulos B."/>
            <person name="Lipzen A."/>
            <person name="Chen C."/>
            <person name="Yan M."/>
            <person name="Daum C."/>
            <person name="Ng V."/>
            <person name="Clum A."/>
            <person name="Steindorff A."/>
            <person name="Ohm R.A."/>
            <person name="Martin F."/>
            <person name="Silar P."/>
            <person name="Natvig D.O."/>
            <person name="Lalanne C."/>
            <person name="Gautier V."/>
            <person name="Ament-Velasquez S.L."/>
            <person name="Kruys A."/>
            <person name="Hutchinson M.I."/>
            <person name="Powell A.J."/>
            <person name="Barry K."/>
            <person name="Miller A.N."/>
            <person name="Grigoriev I.V."/>
            <person name="Debuchy R."/>
            <person name="Gladieux P."/>
            <person name="Hiltunen Thoren M."/>
            <person name="Johannesson H."/>
        </authorList>
    </citation>
    <scope>NUCLEOTIDE SEQUENCE</scope>
    <source>
        <strain evidence="2">PSN243</strain>
    </source>
</reference>
<dbReference type="PROSITE" id="PS50020">
    <property type="entry name" value="WW_DOMAIN_2"/>
    <property type="match status" value="1"/>
</dbReference>
<protein>
    <submittedName>
        <fullName evidence="2">Heterokaryon incompatibility protein-domain-containing protein</fullName>
    </submittedName>
</protein>
<name>A0AAV9H5S1_9PEZI</name>
<sequence>MQPWSYPTLGKDEIRLIDILPSANHEAPIELIISHTRFIPPPEDVLKDRREPLTGIRKTLPPNWNAYETRSGRLVYYNLATQASTWQHPGGLDFGDAPPRPPPDFEPVYEALSYTWGDPDDRETCRIKIKDGKVFRALPLGQNLASALRHLRHASRRRRLWVDAICINQGDLGERADQVLRMRDIYRLAARVVVWLGPSDDAEASDLAMETLRRLGRRVLMGGQWLLPSPDSSRLPDFDFQHATCGEAVSDAMWQSVFRLAGRSWFDRVWTIQEVQLANKHCLVQCGHVSLPWVDFLDGWHLTINANLPSEDPLAQRLVTTIASTRQLSSVSFSNLMWMVAQRSCSDPRDKIHGVLGLLPPTMAREARPDYSASVSEVYKRDMLRHITAGNRLTLLDHCDIATKLSDGPSWVPNWQDPSPSAILFDWDSEDENGSCGRWSYKAPDVLRVAGVRKSHVTAVSPVLHNAAEFSSFVRDAYLGRVPGVPEGKHLEDYVYLAHLGRIDELSYLERYPPWEEATKVILDYINAPTSVPLPGKVFVRVTGGYALQVRICFTEAGFVGLGPSSVETGDILAVILSCGLPKLLRPVPGQDHFQLIGSCRSLASRDREPLLGPVPEKYLVNYHMDASGAPQMVFYDRSTGETPESWATLESWEDPRLERLPEEWAVRELSGKDDENNDGFPLVEFTNAATGEVTRADPRMTPEAFEARGVELEMFEIK</sequence>
<accession>A0AAV9H5S1</accession>
<reference evidence="2" key="2">
    <citation type="submission" date="2023-05" db="EMBL/GenBank/DDBJ databases">
        <authorList>
            <consortium name="Lawrence Berkeley National Laboratory"/>
            <person name="Steindorff A."/>
            <person name="Hensen N."/>
            <person name="Bonometti L."/>
            <person name="Westerberg I."/>
            <person name="Brannstrom I.O."/>
            <person name="Guillou S."/>
            <person name="Cros-Aarteil S."/>
            <person name="Calhoun S."/>
            <person name="Haridas S."/>
            <person name="Kuo A."/>
            <person name="Mondo S."/>
            <person name="Pangilinan J."/>
            <person name="Riley R."/>
            <person name="Labutti K."/>
            <person name="Andreopoulos B."/>
            <person name="Lipzen A."/>
            <person name="Chen C."/>
            <person name="Yanf M."/>
            <person name="Daum C."/>
            <person name="Ng V."/>
            <person name="Clum A."/>
            <person name="Ohm R."/>
            <person name="Martin F."/>
            <person name="Silar P."/>
            <person name="Natvig D."/>
            <person name="Lalanne C."/>
            <person name="Gautier V."/>
            <person name="Ament-Velasquez S.L."/>
            <person name="Kruys A."/>
            <person name="Hutchinson M.I."/>
            <person name="Powell A.J."/>
            <person name="Barry K."/>
            <person name="Miller A.N."/>
            <person name="Grigoriev I.V."/>
            <person name="Debuchy R."/>
            <person name="Gladieux P."/>
            <person name="Thoren M.H."/>
            <person name="Johannesson H."/>
        </authorList>
    </citation>
    <scope>NUCLEOTIDE SEQUENCE</scope>
    <source>
        <strain evidence="2">PSN243</strain>
    </source>
</reference>
<dbReference type="PANTHER" id="PTHR24148">
    <property type="entry name" value="ANKYRIN REPEAT DOMAIN-CONTAINING PROTEIN 39 HOMOLOG-RELATED"/>
    <property type="match status" value="1"/>
</dbReference>
<organism evidence="2 3">
    <name type="scientific">Podospora aff. communis PSN243</name>
    <dbReference type="NCBI Taxonomy" id="3040156"/>
    <lineage>
        <taxon>Eukaryota</taxon>
        <taxon>Fungi</taxon>
        <taxon>Dikarya</taxon>
        <taxon>Ascomycota</taxon>
        <taxon>Pezizomycotina</taxon>
        <taxon>Sordariomycetes</taxon>
        <taxon>Sordariomycetidae</taxon>
        <taxon>Sordariales</taxon>
        <taxon>Podosporaceae</taxon>
        <taxon>Podospora</taxon>
    </lineage>
</organism>
<dbReference type="CDD" id="cd00201">
    <property type="entry name" value="WW"/>
    <property type="match status" value="1"/>
</dbReference>
<dbReference type="InterPro" id="IPR010730">
    <property type="entry name" value="HET"/>
</dbReference>
<gene>
    <name evidence="2" type="ORF">QBC34DRAFT_489666</name>
</gene>
<dbReference type="InterPro" id="IPR036020">
    <property type="entry name" value="WW_dom_sf"/>
</dbReference>
<dbReference type="PANTHER" id="PTHR24148:SF82">
    <property type="entry name" value="HETEROKARYON INCOMPATIBILITY DOMAIN-CONTAINING PROTEIN"/>
    <property type="match status" value="1"/>
</dbReference>
<keyword evidence="3" id="KW-1185">Reference proteome</keyword>
<dbReference type="EMBL" id="MU865914">
    <property type="protein sequence ID" value="KAK4455385.1"/>
    <property type="molecule type" value="Genomic_DNA"/>
</dbReference>
<evidence type="ECO:0000313" key="3">
    <source>
        <dbReference type="Proteomes" id="UP001321760"/>
    </source>
</evidence>
<dbReference type="InterPro" id="IPR052895">
    <property type="entry name" value="HetReg/Transcr_Mod"/>
</dbReference>
<proteinExistence type="predicted"/>
<dbReference type="Pfam" id="PF06985">
    <property type="entry name" value="HET"/>
    <property type="match status" value="1"/>
</dbReference>
<dbReference type="PROSITE" id="PS01159">
    <property type="entry name" value="WW_DOMAIN_1"/>
    <property type="match status" value="1"/>
</dbReference>
<evidence type="ECO:0000259" key="1">
    <source>
        <dbReference type="PROSITE" id="PS50020"/>
    </source>
</evidence>
<dbReference type="Proteomes" id="UP001321760">
    <property type="component" value="Unassembled WGS sequence"/>
</dbReference>
<dbReference type="Pfam" id="PF00397">
    <property type="entry name" value="WW"/>
    <property type="match status" value="1"/>
</dbReference>
<dbReference type="InterPro" id="IPR001202">
    <property type="entry name" value="WW_dom"/>
</dbReference>
<dbReference type="AlphaFoldDB" id="A0AAV9H5S1"/>
<dbReference type="SMART" id="SM00456">
    <property type="entry name" value="WW"/>
    <property type="match status" value="1"/>
</dbReference>
<dbReference type="SUPFAM" id="SSF51045">
    <property type="entry name" value="WW domain"/>
    <property type="match status" value="1"/>
</dbReference>
<feature type="domain" description="WW" evidence="1">
    <location>
        <begin position="58"/>
        <end position="91"/>
    </location>
</feature>
<comment type="caution">
    <text evidence="2">The sequence shown here is derived from an EMBL/GenBank/DDBJ whole genome shotgun (WGS) entry which is preliminary data.</text>
</comment>
<dbReference type="Gene3D" id="2.20.70.10">
    <property type="match status" value="1"/>
</dbReference>